<accession>A0A0F9L4R4</accession>
<organism evidence="2">
    <name type="scientific">marine sediment metagenome</name>
    <dbReference type="NCBI Taxonomy" id="412755"/>
    <lineage>
        <taxon>unclassified sequences</taxon>
        <taxon>metagenomes</taxon>
        <taxon>ecological metagenomes</taxon>
    </lineage>
</organism>
<comment type="caution">
    <text evidence="2">The sequence shown here is derived from an EMBL/GenBank/DDBJ whole genome shotgun (WGS) entry which is preliminary data.</text>
</comment>
<evidence type="ECO:0008006" key="3">
    <source>
        <dbReference type="Google" id="ProtNLM"/>
    </source>
</evidence>
<evidence type="ECO:0000313" key="2">
    <source>
        <dbReference type="EMBL" id="KKM88668.1"/>
    </source>
</evidence>
<gene>
    <name evidence="2" type="ORF">LCGC14_1256390</name>
</gene>
<name>A0A0F9L4R4_9ZZZZ</name>
<reference evidence="2" key="1">
    <citation type="journal article" date="2015" name="Nature">
        <title>Complex archaea that bridge the gap between prokaryotes and eukaryotes.</title>
        <authorList>
            <person name="Spang A."/>
            <person name="Saw J.H."/>
            <person name="Jorgensen S.L."/>
            <person name="Zaremba-Niedzwiedzka K."/>
            <person name="Martijn J."/>
            <person name="Lind A.E."/>
            <person name="van Eijk R."/>
            <person name="Schleper C."/>
            <person name="Guy L."/>
            <person name="Ettema T.J."/>
        </authorList>
    </citation>
    <scope>NUCLEOTIDE SEQUENCE</scope>
</reference>
<proteinExistence type="predicted"/>
<dbReference type="AlphaFoldDB" id="A0A0F9L4R4"/>
<sequence>MASNYPPGVTGSEYEIVGPDYEKETGELCPDCGGPCMEAGYRGQRWLSCLNYDHTTDPGDLEPLCDPDRKYDEERDRQILEEGEPNGHSQ</sequence>
<evidence type="ECO:0000256" key="1">
    <source>
        <dbReference type="SAM" id="MobiDB-lite"/>
    </source>
</evidence>
<protein>
    <recommendedName>
        <fullName evidence="3">DNA topoisomerase type IA zn finger domain-containing protein</fullName>
    </recommendedName>
</protein>
<feature type="compositionally biased region" description="Basic and acidic residues" evidence="1">
    <location>
        <begin position="66"/>
        <end position="80"/>
    </location>
</feature>
<dbReference type="EMBL" id="LAZR01006927">
    <property type="protein sequence ID" value="KKM88668.1"/>
    <property type="molecule type" value="Genomic_DNA"/>
</dbReference>
<feature type="region of interest" description="Disordered" evidence="1">
    <location>
        <begin position="57"/>
        <end position="90"/>
    </location>
</feature>